<proteinExistence type="inferred from homology"/>
<dbReference type="AlphaFoldDB" id="A0A4Y7LBJ2"/>
<organism evidence="5 6">
    <name type="scientific">Papaver somniferum</name>
    <name type="common">Opium poppy</name>
    <dbReference type="NCBI Taxonomy" id="3469"/>
    <lineage>
        <taxon>Eukaryota</taxon>
        <taxon>Viridiplantae</taxon>
        <taxon>Streptophyta</taxon>
        <taxon>Embryophyta</taxon>
        <taxon>Tracheophyta</taxon>
        <taxon>Spermatophyta</taxon>
        <taxon>Magnoliopsida</taxon>
        <taxon>Ranunculales</taxon>
        <taxon>Papaveraceae</taxon>
        <taxon>Papaveroideae</taxon>
        <taxon>Papaver</taxon>
    </lineage>
</organism>
<keyword evidence="2" id="KW-0808">Transferase</keyword>
<name>A0A4Y7LBJ2_PAPSO</name>
<reference evidence="5 6" key="1">
    <citation type="journal article" date="2018" name="Science">
        <title>The opium poppy genome and morphinan production.</title>
        <authorList>
            <person name="Guo L."/>
            <person name="Winzer T."/>
            <person name="Yang X."/>
            <person name="Li Y."/>
            <person name="Ning Z."/>
            <person name="He Z."/>
            <person name="Teodor R."/>
            <person name="Lu Y."/>
            <person name="Bowser T.A."/>
            <person name="Graham I.A."/>
            <person name="Ye K."/>
        </authorList>
    </citation>
    <scope>NUCLEOTIDE SEQUENCE [LARGE SCALE GENOMIC DNA]</scope>
    <source>
        <strain evidence="6">cv. HN1</strain>
        <tissue evidence="5">Leaves</tissue>
    </source>
</reference>
<gene>
    <name evidence="5" type="ORF">C5167_044140</name>
</gene>
<dbReference type="EMBL" id="CM010724">
    <property type="protein sequence ID" value="RZC81565.1"/>
    <property type="molecule type" value="Genomic_DNA"/>
</dbReference>
<evidence type="ECO:0000313" key="6">
    <source>
        <dbReference type="Proteomes" id="UP000316621"/>
    </source>
</evidence>
<dbReference type="InterPro" id="IPR001451">
    <property type="entry name" value="Hexapep"/>
</dbReference>
<dbReference type="Pfam" id="PF00132">
    <property type="entry name" value="Hexapep"/>
    <property type="match status" value="1"/>
</dbReference>
<dbReference type="PANTHER" id="PTHR42811">
    <property type="entry name" value="SERINE ACETYLTRANSFERASE"/>
    <property type="match status" value="1"/>
</dbReference>
<dbReference type="Proteomes" id="UP000316621">
    <property type="component" value="Chromosome 10"/>
</dbReference>
<accession>A0A4Y7LBJ2</accession>
<sequence>MPSNRIAHKLWIESRRPLALHSRIADVFSVEIHPAAKIRKGILFDHATGVVVGETAEGWGNRDRHPKISDGVLIGAGATILGNIKIGEGAKIGAGKLIDLPARTTAVGNPARLVGGKEKPSRHEDVDRKYNECIDKIHTVISAFRAATELDAQSLSLRRTLVVLSITTLQHNLRDKIVNPILINQDCLRRRSVEEDPSLESSFIQNQWALQQLKRKGLTRSQWTGEDPGDSISKNKN</sequence>
<protein>
    <submittedName>
        <fullName evidence="5">Uncharacterized protein</fullName>
    </submittedName>
</protein>
<dbReference type="InterPro" id="IPR045304">
    <property type="entry name" value="LbH_SAT"/>
</dbReference>
<dbReference type="SUPFAM" id="SSF51161">
    <property type="entry name" value="Trimeric LpxA-like enzymes"/>
    <property type="match status" value="1"/>
</dbReference>
<dbReference type="Gene3D" id="2.160.10.10">
    <property type="entry name" value="Hexapeptide repeat proteins"/>
    <property type="match status" value="1"/>
</dbReference>
<evidence type="ECO:0000313" key="5">
    <source>
        <dbReference type="EMBL" id="RZC81565.1"/>
    </source>
</evidence>
<dbReference type="GO" id="GO:0016746">
    <property type="term" value="F:acyltransferase activity"/>
    <property type="evidence" value="ECO:0007669"/>
    <property type="project" value="UniProtKB-KW"/>
</dbReference>
<dbReference type="InterPro" id="IPR011004">
    <property type="entry name" value="Trimer_LpxA-like_sf"/>
</dbReference>
<keyword evidence="3" id="KW-0012">Acyltransferase</keyword>
<comment type="similarity">
    <text evidence="1">Belongs to the transferase hexapeptide repeat family.</text>
</comment>
<evidence type="ECO:0000256" key="2">
    <source>
        <dbReference type="ARBA" id="ARBA00022679"/>
    </source>
</evidence>
<evidence type="ECO:0000256" key="3">
    <source>
        <dbReference type="ARBA" id="ARBA00023315"/>
    </source>
</evidence>
<evidence type="ECO:0000256" key="1">
    <source>
        <dbReference type="ARBA" id="ARBA00007274"/>
    </source>
</evidence>
<keyword evidence="6" id="KW-1185">Reference proteome</keyword>
<feature type="region of interest" description="Disordered" evidence="4">
    <location>
        <begin position="215"/>
        <end position="237"/>
    </location>
</feature>
<dbReference type="CDD" id="cd03354">
    <property type="entry name" value="LbH_SAT"/>
    <property type="match status" value="1"/>
</dbReference>
<evidence type="ECO:0000256" key="4">
    <source>
        <dbReference type="SAM" id="MobiDB-lite"/>
    </source>
</evidence>
<dbReference type="Gramene" id="RZC81565">
    <property type="protein sequence ID" value="RZC81565"/>
    <property type="gene ID" value="C5167_044140"/>
</dbReference>
<dbReference type="STRING" id="3469.A0A4Y7LBJ2"/>